<sequence>MHRTFAANFKTRCPPPTAQSKTDPTVSLDVGTPIRLDSKYYKILKHHKGLLSPDQTLSTSPSMAKLVRKSTKHNLEWTMKTAAIPLMCLLVSKERSGRTAGW</sequence>
<organism evidence="1 2">
    <name type="scientific">Persea americana</name>
    <name type="common">Avocado</name>
    <dbReference type="NCBI Taxonomy" id="3435"/>
    <lineage>
        <taxon>Eukaryota</taxon>
        <taxon>Viridiplantae</taxon>
        <taxon>Streptophyta</taxon>
        <taxon>Embryophyta</taxon>
        <taxon>Tracheophyta</taxon>
        <taxon>Spermatophyta</taxon>
        <taxon>Magnoliopsida</taxon>
        <taxon>Magnoliidae</taxon>
        <taxon>Laurales</taxon>
        <taxon>Lauraceae</taxon>
        <taxon>Persea</taxon>
    </lineage>
</organism>
<protein>
    <submittedName>
        <fullName evidence="1">Uncharacterized protein</fullName>
    </submittedName>
</protein>
<accession>A0ACC2KQT8</accession>
<gene>
    <name evidence="1" type="ORF">MRB53_032035</name>
</gene>
<name>A0ACC2KQT8_PERAE</name>
<dbReference type="Proteomes" id="UP001234297">
    <property type="component" value="Chromosome 10"/>
</dbReference>
<evidence type="ECO:0000313" key="1">
    <source>
        <dbReference type="EMBL" id="KAJ8623506.1"/>
    </source>
</evidence>
<reference evidence="1 2" key="1">
    <citation type="journal article" date="2022" name="Hortic Res">
        <title>A haplotype resolved chromosomal level avocado genome allows analysis of novel avocado genes.</title>
        <authorList>
            <person name="Nath O."/>
            <person name="Fletcher S.J."/>
            <person name="Hayward A."/>
            <person name="Shaw L.M."/>
            <person name="Masouleh A.K."/>
            <person name="Furtado A."/>
            <person name="Henry R.J."/>
            <person name="Mitter N."/>
        </authorList>
    </citation>
    <scope>NUCLEOTIDE SEQUENCE [LARGE SCALE GENOMIC DNA]</scope>
    <source>
        <strain evidence="2">cv. Hass</strain>
    </source>
</reference>
<proteinExistence type="predicted"/>
<dbReference type="EMBL" id="CM056818">
    <property type="protein sequence ID" value="KAJ8623506.1"/>
    <property type="molecule type" value="Genomic_DNA"/>
</dbReference>
<keyword evidence="2" id="KW-1185">Reference proteome</keyword>
<comment type="caution">
    <text evidence="1">The sequence shown here is derived from an EMBL/GenBank/DDBJ whole genome shotgun (WGS) entry which is preliminary data.</text>
</comment>
<evidence type="ECO:0000313" key="2">
    <source>
        <dbReference type="Proteomes" id="UP001234297"/>
    </source>
</evidence>